<evidence type="ECO:0000313" key="1">
    <source>
        <dbReference type="Proteomes" id="UP000887578"/>
    </source>
</evidence>
<dbReference type="Proteomes" id="UP000887578">
    <property type="component" value="Unplaced"/>
</dbReference>
<accession>A0A914PJ84</accession>
<dbReference type="InterPro" id="IPR036852">
    <property type="entry name" value="Peptidase_S8/S53_dom_sf"/>
</dbReference>
<reference evidence="2" key="1">
    <citation type="submission" date="2022-11" db="UniProtKB">
        <authorList>
            <consortium name="WormBaseParasite"/>
        </authorList>
    </citation>
    <scope>IDENTIFICATION</scope>
</reference>
<protein>
    <submittedName>
        <fullName evidence="2">Uncharacterized protein</fullName>
    </submittedName>
</protein>
<dbReference type="SUPFAM" id="SSF52743">
    <property type="entry name" value="Subtilisin-like"/>
    <property type="match status" value="1"/>
</dbReference>
<dbReference type="Gene3D" id="3.40.50.200">
    <property type="entry name" value="Peptidase S8/S53 domain"/>
    <property type="match status" value="1"/>
</dbReference>
<proteinExistence type="predicted"/>
<dbReference type="GO" id="GO:0004252">
    <property type="term" value="F:serine-type endopeptidase activity"/>
    <property type="evidence" value="ECO:0007669"/>
    <property type="project" value="InterPro"/>
</dbReference>
<dbReference type="AlphaFoldDB" id="A0A914PJ84"/>
<dbReference type="WBParaSite" id="PDA_v2.g17958.t1">
    <property type="protein sequence ID" value="PDA_v2.g17958.t1"/>
    <property type="gene ID" value="PDA_v2.g17958"/>
</dbReference>
<name>A0A914PJ84_9BILA</name>
<evidence type="ECO:0000313" key="2">
    <source>
        <dbReference type="WBParaSite" id="PDA_v2.g17958.t1"/>
    </source>
</evidence>
<sequence>MSLSVNDYIPKKTTQQNEFLKKYPEYDGRGLVIAIIDTGIDVSMPGMQYTSTGLPKIIDCFNFYSDGMVNTSVIKELGIGNTVIGLSGRILKVS</sequence>
<keyword evidence="1" id="KW-1185">Reference proteome</keyword>
<dbReference type="GO" id="GO:0006508">
    <property type="term" value="P:proteolysis"/>
    <property type="evidence" value="ECO:0007669"/>
    <property type="project" value="InterPro"/>
</dbReference>
<organism evidence="1 2">
    <name type="scientific">Panagrolaimus davidi</name>
    <dbReference type="NCBI Taxonomy" id="227884"/>
    <lineage>
        <taxon>Eukaryota</taxon>
        <taxon>Metazoa</taxon>
        <taxon>Ecdysozoa</taxon>
        <taxon>Nematoda</taxon>
        <taxon>Chromadorea</taxon>
        <taxon>Rhabditida</taxon>
        <taxon>Tylenchina</taxon>
        <taxon>Panagrolaimomorpha</taxon>
        <taxon>Panagrolaimoidea</taxon>
        <taxon>Panagrolaimidae</taxon>
        <taxon>Panagrolaimus</taxon>
    </lineage>
</organism>